<dbReference type="AlphaFoldDB" id="A0AAJ0DK76"/>
<evidence type="ECO:0000256" key="1">
    <source>
        <dbReference type="SAM" id="MobiDB-lite"/>
    </source>
</evidence>
<dbReference type="EMBL" id="JAWDJX010000008">
    <property type="protein sequence ID" value="KAK3055704.1"/>
    <property type="molecule type" value="Genomic_DNA"/>
</dbReference>
<proteinExistence type="predicted"/>
<name>A0AAJ0DK76_9PEZI</name>
<keyword evidence="3" id="KW-1185">Reference proteome</keyword>
<gene>
    <name evidence="2" type="ORF">LTR09_003625</name>
</gene>
<evidence type="ECO:0000313" key="3">
    <source>
        <dbReference type="Proteomes" id="UP001271007"/>
    </source>
</evidence>
<evidence type="ECO:0000313" key="2">
    <source>
        <dbReference type="EMBL" id="KAK3055704.1"/>
    </source>
</evidence>
<protein>
    <submittedName>
        <fullName evidence="2">Uncharacterized protein</fullName>
    </submittedName>
</protein>
<accession>A0AAJ0DK76</accession>
<dbReference type="Proteomes" id="UP001271007">
    <property type="component" value="Unassembled WGS sequence"/>
</dbReference>
<sequence>MGNVQSGLVYRKLAKEIPPVKTMGHDDNWNYTNVGWKVFEDDRDREQFICSLITVATSNGLTKLDDHDFKLLYARREGNEERLVARIVAIKEGVIRAKIEPEMDGVNQEEAFKALRKDVEVKLDRILQAIPDRDEAGSLSVAGSSRTEAPPAYNSPDVGIASRGAKK</sequence>
<reference evidence="2" key="1">
    <citation type="submission" date="2023-04" db="EMBL/GenBank/DDBJ databases">
        <title>Black Yeasts Isolated from many extreme environments.</title>
        <authorList>
            <person name="Coleine C."/>
            <person name="Stajich J.E."/>
            <person name="Selbmann L."/>
        </authorList>
    </citation>
    <scope>NUCLEOTIDE SEQUENCE</scope>
    <source>
        <strain evidence="2">CCFEE 5312</strain>
    </source>
</reference>
<organism evidence="2 3">
    <name type="scientific">Extremus antarcticus</name>
    <dbReference type="NCBI Taxonomy" id="702011"/>
    <lineage>
        <taxon>Eukaryota</taxon>
        <taxon>Fungi</taxon>
        <taxon>Dikarya</taxon>
        <taxon>Ascomycota</taxon>
        <taxon>Pezizomycotina</taxon>
        <taxon>Dothideomycetes</taxon>
        <taxon>Dothideomycetidae</taxon>
        <taxon>Mycosphaerellales</taxon>
        <taxon>Extremaceae</taxon>
        <taxon>Extremus</taxon>
    </lineage>
</organism>
<feature type="region of interest" description="Disordered" evidence="1">
    <location>
        <begin position="135"/>
        <end position="167"/>
    </location>
</feature>
<comment type="caution">
    <text evidence="2">The sequence shown here is derived from an EMBL/GenBank/DDBJ whole genome shotgun (WGS) entry which is preliminary data.</text>
</comment>